<dbReference type="AlphaFoldDB" id="A0A6C0U9V7"/>
<keyword evidence="2" id="KW-0472">Membrane</keyword>
<proteinExistence type="predicted"/>
<name>A0A6C0U9V7_9GAMM</name>
<keyword evidence="4" id="KW-1185">Reference proteome</keyword>
<feature type="transmembrane region" description="Helical" evidence="2">
    <location>
        <begin position="457"/>
        <end position="475"/>
    </location>
</feature>
<feature type="transmembrane region" description="Helical" evidence="2">
    <location>
        <begin position="614"/>
        <end position="635"/>
    </location>
</feature>
<protein>
    <submittedName>
        <fullName evidence="3">Uncharacterized protein</fullName>
    </submittedName>
</protein>
<keyword evidence="2" id="KW-0812">Transmembrane</keyword>
<keyword evidence="2" id="KW-1133">Transmembrane helix</keyword>
<sequence>MTEESTFGYGVSDFINTLKNRPDYDSWSLLVNARVINFPQNIAVVRAEQSRIEQEKSAHLRRAFKAETRLLELDLSGLEEITDRPPAYRRELSSRSDELMLYGAFDAMSVWVKPTIVVIVATDLRDRLFLLNEVRKSLPKALPVLLEMDYLSVHPDYRKISRGSLSIPTGKTLLCMTQGSRLTDCPHQKKDEATDTSQSQKTTSPHQRPADAGQLSYLSFPSDYAANMFRAVLGLIEPETLGHRESDVGAIEEPQIWLSTLAGFQSVGTEKRPSSKLLVADGRLSLEQPVPTFFLVVGALIIIIGGWTRIFGRIHLIMLTPLRHLNPLPGIRELDFQLNGREQVSSTGPESIDKRLNNLLSLLLILLGVVVFCIALWRLYTLNPSEGGKVWSLAHGRDKFMLACSVLVYISIAIVAGWRMYLWQRRSRTVFTTVTSDLAIASVQPAIWRYGKVDPGLISIAIVVLPLFWGFFPGLPTSVDSMVPAILTFVTLILLGVWFTTELLSEANRLANLAQILAPTLNWPANPQNQDGYPARPTNTPAADSWASPWRLRSLPQTPFSLRFRKRDLTALLACPDNEWKEHTKELVKGTWPFTNTQSSFEDWQARMVAEMRYALAAIRCCAWAAILAPTVLLLTTGIYPQFNERIVTISSVLIIITAFTAMMHVIIKFEQSPLLGRMFTLNGDRLSISGAVGALWGKVIAAAVILIPVLFPDVLSFFYNLFQSIYSLQ</sequence>
<feature type="compositionally biased region" description="Basic and acidic residues" evidence="1">
    <location>
        <begin position="184"/>
        <end position="193"/>
    </location>
</feature>
<feature type="transmembrane region" description="Helical" evidence="2">
    <location>
        <begin position="481"/>
        <end position="500"/>
    </location>
</feature>
<feature type="transmembrane region" description="Helical" evidence="2">
    <location>
        <begin position="400"/>
        <end position="418"/>
    </location>
</feature>
<gene>
    <name evidence="3" type="ORF">G3T16_14970</name>
</gene>
<evidence type="ECO:0000256" key="1">
    <source>
        <dbReference type="SAM" id="MobiDB-lite"/>
    </source>
</evidence>
<feature type="transmembrane region" description="Helical" evidence="2">
    <location>
        <begin position="293"/>
        <end position="312"/>
    </location>
</feature>
<feature type="transmembrane region" description="Helical" evidence="2">
    <location>
        <begin position="647"/>
        <end position="668"/>
    </location>
</feature>
<accession>A0A6C0U9V7</accession>
<evidence type="ECO:0000313" key="3">
    <source>
        <dbReference type="EMBL" id="QIB66504.1"/>
    </source>
</evidence>
<evidence type="ECO:0000256" key="2">
    <source>
        <dbReference type="SAM" id="Phobius"/>
    </source>
</evidence>
<feature type="transmembrane region" description="Helical" evidence="2">
    <location>
        <begin position="359"/>
        <end position="380"/>
    </location>
</feature>
<dbReference type="RefSeq" id="WP_163495938.1">
    <property type="nucleotide sequence ID" value="NZ_CP048711.1"/>
</dbReference>
<dbReference type="EMBL" id="CP048711">
    <property type="protein sequence ID" value="QIB66504.1"/>
    <property type="molecule type" value="Genomic_DNA"/>
</dbReference>
<organism evidence="3 4">
    <name type="scientific">Kineobactrum salinum</name>
    <dbReference type="NCBI Taxonomy" id="2708301"/>
    <lineage>
        <taxon>Bacteria</taxon>
        <taxon>Pseudomonadati</taxon>
        <taxon>Pseudomonadota</taxon>
        <taxon>Gammaproteobacteria</taxon>
        <taxon>Cellvibrionales</taxon>
        <taxon>Halieaceae</taxon>
        <taxon>Kineobactrum</taxon>
    </lineage>
</organism>
<dbReference type="KEGG" id="kim:G3T16_14970"/>
<feature type="compositionally biased region" description="Polar residues" evidence="1">
    <location>
        <begin position="195"/>
        <end position="206"/>
    </location>
</feature>
<dbReference type="Proteomes" id="UP000477680">
    <property type="component" value="Chromosome"/>
</dbReference>
<evidence type="ECO:0000313" key="4">
    <source>
        <dbReference type="Proteomes" id="UP000477680"/>
    </source>
</evidence>
<reference evidence="3 4" key="1">
    <citation type="submission" date="2020-02" db="EMBL/GenBank/DDBJ databases">
        <title>Genome sequencing for Kineobactrum sp. M2.</title>
        <authorList>
            <person name="Park S.-J."/>
        </authorList>
    </citation>
    <scope>NUCLEOTIDE SEQUENCE [LARGE SCALE GENOMIC DNA]</scope>
    <source>
        <strain evidence="3 4">M2</strain>
    </source>
</reference>
<feature type="region of interest" description="Disordered" evidence="1">
    <location>
        <begin position="184"/>
        <end position="211"/>
    </location>
</feature>
<feature type="transmembrane region" description="Helical" evidence="2">
    <location>
        <begin position="689"/>
        <end position="712"/>
    </location>
</feature>